<comment type="caution">
    <text evidence="2">The sequence shown here is derived from an EMBL/GenBank/DDBJ whole genome shotgun (WGS) entry which is preliminary data.</text>
</comment>
<keyword evidence="3" id="KW-1185">Reference proteome</keyword>
<dbReference type="EMBL" id="CAJVAS010000001">
    <property type="protein sequence ID" value="CAG7594714.1"/>
    <property type="molecule type" value="Genomic_DNA"/>
</dbReference>
<sequence>MNISLIAHRCGTDQFPELTLAAARHSLDLGADYIEMDIRFTKDNVSVISHDKDALKLFGHPAKIRDLTAAQFLSFRYASDSRYCPLTLETVLASGIKPVVFHIKEGGEGVRPIMESIRSFGYEDDVVMGVTSREDIRAVKAFDPSVKVLAFIPSKETVAEFLDSEAEIIRLWEEWVDEPTVLDIHAAGKHVWVMAGSPTLNNIGYTDPKNVTIWKQLGINGLLINEVEQFNY</sequence>
<gene>
    <name evidence="2" type="ORF">PAESOLCIP111_00007</name>
</gene>
<dbReference type="Proteomes" id="UP000693672">
    <property type="component" value="Unassembled WGS sequence"/>
</dbReference>
<dbReference type="Pfam" id="PF03009">
    <property type="entry name" value="GDPD"/>
    <property type="match status" value="1"/>
</dbReference>
<accession>A0A916JR77</accession>
<dbReference type="AlphaFoldDB" id="A0A916JR77"/>
<organism evidence="2 3">
    <name type="scientific">Paenibacillus solanacearum</name>
    <dbReference type="NCBI Taxonomy" id="2048548"/>
    <lineage>
        <taxon>Bacteria</taxon>
        <taxon>Bacillati</taxon>
        <taxon>Bacillota</taxon>
        <taxon>Bacilli</taxon>
        <taxon>Bacillales</taxon>
        <taxon>Paenibacillaceae</taxon>
        <taxon>Paenibacillus</taxon>
    </lineage>
</organism>
<dbReference type="GO" id="GO:0008081">
    <property type="term" value="F:phosphoric diester hydrolase activity"/>
    <property type="evidence" value="ECO:0007669"/>
    <property type="project" value="InterPro"/>
</dbReference>
<dbReference type="GO" id="GO:0006629">
    <property type="term" value="P:lipid metabolic process"/>
    <property type="evidence" value="ECO:0007669"/>
    <property type="project" value="InterPro"/>
</dbReference>
<dbReference type="PANTHER" id="PTHR46211:SF1">
    <property type="entry name" value="GLYCEROPHOSPHODIESTER PHOSPHODIESTERASE, CYTOPLASMIC"/>
    <property type="match status" value="1"/>
</dbReference>
<name>A0A916JR77_9BACL</name>
<protein>
    <recommendedName>
        <fullName evidence="1">GP-PDE domain-containing protein</fullName>
    </recommendedName>
</protein>
<dbReference type="InterPro" id="IPR030395">
    <property type="entry name" value="GP_PDE_dom"/>
</dbReference>
<evidence type="ECO:0000313" key="2">
    <source>
        <dbReference type="EMBL" id="CAG7594714.1"/>
    </source>
</evidence>
<dbReference type="RefSeq" id="WP_218089862.1">
    <property type="nucleotide sequence ID" value="NZ_CAJVAS010000001.1"/>
</dbReference>
<proteinExistence type="predicted"/>
<dbReference type="PANTHER" id="PTHR46211">
    <property type="entry name" value="GLYCEROPHOSPHORYL DIESTER PHOSPHODIESTERASE"/>
    <property type="match status" value="1"/>
</dbReference>
<reference evidence="2" key="1">
    <citation type="submission" date="2021-06" db="EMBL/GenBank/DDBJ databases">
        <authorList>
            <person name="Criscuolo A."/>
        </authorList>
    </citation>
    <scope>NUCLEOTIDE SEQUENCE</scope>
    <source>
        <strain evidence="2">CIP111600</strain>
    </source>
</reference>
<feature type="domain" description="GP-PDE" evidence="1">
    <location>
        <begin position="3"/>
        <end position="232"/>
    </location>
</feature>
<dbReference type="PROSITE" id="PS51704">
    <property type="entry name" value="GP_PDE"/>
    <property type="match status" value="1"/>
</dbReference>
<evidence type="ECO:0000259" key="1">
    <source>
        <dbReference type="PROSITE" id="PS51704"/>
    </source>
</evidence>
<evidence type="ECO:0000313" key="3">
    <source>
        <dbReference type="Proteomes" id="UP000693672"/>
    </source>
</evidence>